<evidence type="ECO:0000313" key="3">
    <source>
        <dbReference type="Proteomes" id="UP000529446"/>
    </source>
</evidence>
<dbReference type="RefSeq" id="WP_185534833.1">
    <property type="nucleotide sequence ID" value="NZ_JAARXI010000001.1"/>
</dbReference>
<dbReference type="AlphaFoldDB" id="A0A7X0YIL9"/>
<keyword evidence="1" id="KW-0812">Transmembrane</keyword>
<keyword evidence="1" id="KW-0472">Membrane</keyword>
<evidence type="ECO:0000256" key="1">
    <source>
        <dbReference type="SAM" id="Phobius"/>
    </source>
</evidence>
<name>A0A7X0YIL9_9LIST</name>
<feature type="transmembrane region" description="Helical" evidence="1">
    <location>
        <begin position="148"/>
        <end position="167"/>
    </location>
</feature>
<dbReference type="EMBL" id="JAARXI010000001">
    <property type="protein sequence ID" value="MBC2115153.1"/>
    <property type="molecule type" value="Genomic_DNA"/>
</dbReference>
<organism evidence="2 3">
    <name type="scientific">Listeria booriae</name>
    <dbReference type="NCBI Taxonomy" id="1552123"/>
    <lineage>
        <taxon>Bacteria</taxon>
        <taxon>Bacillati</taxon>
        <taxon>Bacillota</taxon>
        <taxon>Bacilli</taxon>
        <taxon>Bacillales</taxon>
        <taxon>Listeriaceae</taxon>
        <taxon>Listeria</taxon>
    </lineage>
</organism>
<feature type="transmembrane region" description="Helical" evidence="1">
    <location>
        <begin position="112"/>
        <end position="136"/>
    </location>
</feature>
<proteinExistence type="predicted"/>
<accession>A0A7X0YIL9</accession>
<gene>
    <name evidence="2" type="ORF">HCB06_00840</name>
</gene>
<dbReference type="Proteomes" id="UP000529446">
    <property type="component" value="Unassembled WGS sequence"/>
</dbReference>
<protein>
    <submittedName>
        <fullName evidence="2">Uncharacterized protein</fullName>
    </submittedName>
</protein>
<reference evidence="2 3" key="1">
    <citation type="submission" date="2020-03" db="EMBL/GenBank/DDBJ databases">
        <title>Soil Listeria distribution.</title>
        <authorList>
            <person name="Liao J."/>
            <person name="Wiedmann M."/>
        </authorList>
    </citation>
    <scope>NUCLEOTIDE SEQUENCE [LARGE SCALE GENOMIC DNA]</scope>
    <source>
        <strain evidence="2 3">FSL L7-0360</strain>
    </source>
</reference>
<sequence>MFGNLRTFFGVQSLVASVLSLLFLLYTNQFNKWVMILKRLTAEQQLIISFFLLLLLAGVLLIIYPGKKATYTTLDMKLLPIKIESSMLVLTLVLITVYTLTPEYKPLVDIPVLILLASSFVVLIFSILILLVDIAFQKFKDSVPEGKDRYTIILGVFATVISLIAIFK</sequence>
<feature type="transmembrane region" description="Helical" evidence="1">
    <location>
        <begin position="46"/>
        <end position="66"/>
    </location>
</feature>
<keyword evidence="1" id="KW-1133">Transmembrane helix</keyword>
<feature type="transmembrane region" description="Helical" evidence="1">
    <location>
        <begin position="78"/>
        <end position="100"/>
    </location>
</feature>
<comment type="caution">
    <text evidence="2">The sequence shown here is derived from an EMBL/GenBank/DDBJ whole genome shotgun (WGS) entry which is preliminary data.</text>
</comment>
<feature type="transmembrane region" description="Helical" evidence="1">
    <location>
        <begin position="7"/>
        <end position="26"/>
    </location>
</feature>
<evidence type="ECO:0000313" key="2">
    <source>
        <dbReference type="EMBL" id="MBC2115153.1"/>
    </source>
</evidence>